<keyword evidence="2" id="KW-0472">Membrane</keyword>
<dbReference type="PANTHER" id="PTHR22953:SF153">
    <property type="entry name" value="PURPLE ACID PHOSPHATASE"/>
    <property type="match status" value="1"/>
</dbReference>
<dbReference type="SUPFAM" id="SSF56300">
    <property type="entry name" value="Metallo-dependent phosphatases"/>
    <property type="match status" value="1"/>
</dbReference>
<organism evidence="4 5">
    <name type="scientific">Euplotes crassus</name>
    <dbReference type="NCBI Taxonomy" id="5936"/>
    <lineage>
        <taxon>Eukaryota</taxon>
        <taxon>Sar</taxon>
        <taxon>Alveolata</taxon>
        <taxon>Ciliophora</taxon>
        <taxon>Intramacronucleata</taxon>
        <taxon>Spirotrichea</taxon>
        <taxon>Hypotrichia</taxon>
        <taxon>Euplotida</taxon>
        <taxon>Euplotidae</taxon>
        <taxon>Moneuplotes</taxon>
    </lineage>
</organism>
<feature type="domain" description="Calcineurin-like phosphoesterase" evidence="3">
    <location>
        <begin position="341"/>
        <end position="553"/>
    </location>
</feature>
<evidence type="ECO:0000313" key="4">
    <source>
        <dbReference type="EMBL" id="CAI2361036.1"/>
    </source>
</evidence>
<feature type="transmembrane region" description="Helical" evidence="2">
    <location>
        <begin position="133"/>
        <end position="155"/>
    </location>
</feature>
<name>A0AAD1X7Z3_EUPCR</name>
<evidence type="ECO:0000259" key="3">
    <source>
        <dbReference type="Pfam" id="PF00149"/>
    </source>
</evidence>
<dbReference type="InterPro" id="IPR029052">
    <property type="entry name" value="Metallo-depent_PP-like"/>
</dbReference>
<accession>A0AAD1X7Z3</accession>
<reference evidence="4" key="1">
    <citation type="submission" date="2023-07" db="EMBL/GenBank/DDBJ databases">
        <authorList>
            <consortium name="AG Swart"/>
            <person name="Singh M."/>
            <person name="Singh A."/>
            <person name="Seah K."/>
            <person name="Emmerich C."/>
        </authorList>
    </citation>
    <scope>NUCLEOTIDE SEQUENCE</scope>
    <source>
        <strain evidence="4">DP1</strain>
    </source>
</reference>
<proteinExistence type="predicted"/>
<feature type="transmembrane region" description="Helical" evidence="2">
    <location>
        <begin position="101"/>
        <end position="127"/>
    </location>
</feature>
<feature type="transmembrane region" description="Helical" evidence="2">
    <location>
        <begin position="20"/>
        <end position="45"/>
    </location>
</feature>
<dbReference type="Proteomes" id="UP001295684">
    <property type="component" value="Unassembled WGS sequence"/>
</dbReference>
<dbReference type="InterPro" id="IPR004843">
    <property type="entry name" value="Calcineurin-like_PHP"/>
</dbReference>
<dbReference type="InterPro" id="IPR039331">
    <property type="entry name" value="PAPs-like"/>
</dbReference>
<gene>
    <name evidence="4" type="ORF">ECRASSUSDP1_LOCUS2345</name>
</gene>
<protein>
    <recommendedName>
        <fullName evidence="3">Calcineurin-like phosphoesterase domain-containing protein</fullName>
    </recommendedName>
</protein>
<feature type="transmembrane region" description="Helical" evidence="2">
    <location>
        <begin position="176"/>
        <end position="196"/>
    </location>
</feature>
<dbReference type="Pfam" id="PF00149">
    <property type="entry name" value="Metallophos"/>
    <property type="match status" value="1"/>
</dbReference>
<evidence type="ECO:0000256" key="2">
    <source>
        <dbReference type="SAM" id="Phobius"/>
    </source>
</evidence>
<keyword evidence="2" id="KW-1133">Transmembrane helix</keyword>
<dbReference type="GO" id="GO:0003993">
    <property type="term" value="F:acid phosphatase activity"/>
    <property type="evidence" value="ECO:0007669"/>
    <property type="project" value="InterPro"/>
</dbReference>
<dbReference type="AlphaFoldDB" id="A0AAD1X7Z3"/>
<evidence type="ECO:0000313" key="5">
    <source>
        <dbReference type="Proteomes" id="UP001295684"/>
    </source>
</evidence>
<evidence type="ECO:0000256" key="1">
    <source>
        <dbReference type="ARBA" id="ARBA00022729"/>
    </source>
</evidence>
<dbReference type="Gene3D" id="3.60.21.10">
    <property type="match status" value="1"/>
</dbReference>
<sequence length="642" mass="74502">MEWWLSYLLLRVITYKARISIELALMCLALITILGIIDFLLIKVVRKCIKTNKKRNHEEIELRKIQEEDTDQQIEEESREKIHENQNSKIVYRSVTIPEKLMISLILFLELLIYIMICLMLFTFIMFETNLSWLIILLYMILYSCLPIIAYYRVFSVQETFNISLFNVTTSVIKKGLLILLLAFTIIVMMLVSHSACACNHNFAVPGFTVNSVRMSTSFTRKSYESSCSFINSSLCHIYATLPENAQNEVYINIHAYPESIQNQKIFPKLSYKWEGFDGARYAGQEPTIGEYMFPDSFVQDKKILTFHIKSIPKDAIMMMKVETSNLTHMFTYKVPDGENMRLLVGGDVGNDKSTLQMHQNTVEKLDYDIILIGGDIAYDNNMPFCYKAWDYIIKYFPNLKEDKFGGHRIFPFIFAMGNHDLGVDSYTGLKLTHDIYEPVIKHWFPQNSYLKEVPLINQRKSYFAHEFNEILVLSLDAGYEVSMEGEQLQWMEDTLKSSNAKLKIVQYHPPIVAGYQQNREGDLKIQKIGKEKWLPLFDKYNVTIVSENHSHVLKRSKRLDSKLQETVNGTLYIGEGAYGFYSPLKPLKCEKVIPGIVCQNNHAKVSQEQNVWLIHKHGSKVNLTAYNEKHTIIDEFELHLN</sequence>
<dbReference type="EMBL" id="CAMPGE010002237">
    <property type="protein sequence ID" value="CAI2361036.1"/>
    <property type="molecule type" value="Genomic_DNA"/>
</dbReference>
<keyword evidence="1" id="KW-0732">Signal</keyword>
<comment type="caution">
    <text evidence="4">The sequence shown here is derived from an EMBL/GenBank/DDBJ whole genome shotgun (WGS) entry which is preliminary data.</text>
</comment>
<keyword evidence="5" id="KW-1185">Reference proteome</keyword>
<keyword evidence="2" id="KW-0812">Transmembrane</keyword>
<dbReference type="PANTHER" id="PTHR22953">
    <property type="entry name" value="ACID PHOSPHATASE RELATED"/>
    <property type="match status" value="1"/>
</dbReference>